<dbReference type="Gene3D" id="3.10.350.10">
    <property type="entry name" value="LysM domain"/>
    <property type="match status" value="1"/>
</dbReference>
<keyword evidence="2" id="KW-0472">Membrane</keyword>
<feature type="transmembrane region" description="Helical" evidence="2">
    <location>
        <begin position="31"/>
        <end position="50"/>
    </location>
</feature>
<dbReference type="InterPro" id="IPR018392">
    <property type="entry name" value="LysM"/>
</dbReference>
<evidence type="ECO:0000256" key="1">
    <source>
        <dbReference type="SAM" id="MobiDB-lite"/>
    </source>
</evidence>
<evidence type="ECO:0000313" key="4">
    <source>
        <dbReference type="EMBL" id="PWB96316.1"/>
    </source>
</evidence>
<feature type="domain" description="LysM" evidence="3">
    <location>
        <begin position="67"/>
        <end position="116"/>
    </location>
</feature>
<comment type="caution">
    <text evidence="4">The sequence shown here is derived from an EMBL/GenBank/DDBJ whole genome shotgun (WGS) entry which is preliminary data.</text>
</comment>
<dbReference type="InterPro" id="IPR036779">
    <property type="entry name" value="LysM_dom_sf"/>
</dbReference>
<dbReference type="Proteomes" id="UP000244978">
    <property type="component" value="Unassembled WGS sequence"/>
</dbReference>
<proteinExistence type="predicted"/>
<evidence type="ECO:0000313" key="5">
    <source>
        <dbReference type="Proteomes" id="UP000244978"/>
    </source>
</evidence>
<evidence type="ECO:0000256" key="2">
    <source>
        <dbReference type="SAM" id="Phobius"/>
    </source>
</evidence>
<name>A0A2U1SXJ0_9MICO</name>
<dbReference type="CDD" id="cd00118">
    <property type="entry name" value="LysM"/>
    <property type="match status" value="1"/>
</dbReference>
<protein>
    <recommendedName>
        <fullName evidence="3">LysM domain-containing protein</fullName>
    </recommendedName>
</protein>
<dbReference type="SMART" id="SM00257">
    <property type="entry name" value="LysM"/>
    <property type="match status" value="1"/>
</dbReference>
<feature type="region of interest" description="Disordered" evidence="1">
    <location>
        <begin position="1"/>
        <end position="21"/>
    </location>
</feature>
<accession>A0A2U1SXJ0</accession>
<sequence>MSTTALQASIPTASNGGQGRSRLRLTRRGRVVFTTLAALPVVAIALVLGLNGGIATATDTTGAPVGVVTVDAGESLWSIASEISPNSDPRDFVAEVLAFNQLSSADVFPGQQLAIPSSLCVSGC</sequence>
<keyword evidence="2" id="KW-1133">Transmembrane helix</keyword>
<dbReference type="AlphaFoldDB" id="A0A2U1SXJ0"/>
<keyword evidence="5" id="KW-1185">Reference proteome</keyword>
<dbReference type="EMBL" id="QEEX01000002">
    <property type="protein sequence ID" value="PWB96316.1"/>
    <property type="molecule type" value="Genomic_DNA"/>
</dbReference>
<keyword evidence="2" id="KW-0812">Transmembrane</keyword>
<dbReference type="RefSeq" id="WP_108998490.1">
    <property type="nucleotide sequence ID" value="NZ_QEEX01000002.1"/>
</dbReference>
<organism evidence="4 5">
    <name type="scientific">Homoserinimonas hongtaonis</name>
    <dbReference type="NCBI Taxonomy" id="2079791"/>
    <lineage>
        <taxon>Bacteria</taxon>
        <taxon>Bacillati</taxon>
        <taxon>Actinomycetota</taxon>
        <taxon>Actinomycetes</taxon>
        <taxon>Micrococcales</taxon>
        <taxon>Microbacteriaceae</taxon>
        <taxon>Homoserinimonas</taxon>
    </lineage>
</organism>
<dbReference type="Pfam" id="PF01476">
    <property type="entry name" value="LysM"/>
    <property type="match status" value="1"/>
</dbReference>
<feature type="compositionally biased region" description="Polar residues" evidence="1">
    <location>
        <begin position="1"/>
        <end position="15"/>
    </location>
</feature>
<gene>
    <name evidence="4" type="ORF">DF220_13285</name>
</gene>
<reference evidence="5" key="1">
    <citation type="submission" date="2018-04" db="EMBL/GenBank/DDBJ databases">
        <authorList>
            <person name="Liu S."/>
            <person name="Wang Z."/>
            <person name="Li J."/>
        </authorList>
    </citation>
    <scope>NUCLEOTIDE SEQUENCE [LARGE SCALE GENOMIC DNA]</scope>
    <source>
        <strain evidence="5">S1194</strain>
    </source>
</reference>
<evidence type="ECO:0000259" key="3">
    <source>
        <dbReference type="SMART" id="SM00257"/>
    </source>
</evidence>